<organism evidence="3 4">
    <name type="scientific">Halococcoides cellulosivorans</name>
    <dbReference type="NCBI Taxonomy" id="1679096"/>
    <lineage>
        <taxon>Archaea</taxon>
        <taxon>Methanobacteriati</taxon>
        <taxon>Methanobacteriota</taxon>
        <taxon>Stenosarchaea group</taxon>
        <taxon>Halobacteria</taxon>
        <taxon>Halobacteriales</taxon>
        <taxon>Haloarculaceae</taxon>
        <taxon>Halococcoides</taxon>
    </lineage>
</organism>
<dbReference type="CDD" id="cd00293">
    <property type="entry name" value="USP-like"/>
    <property type="match status" value="1"/>
</dbReference>
<dbReference type="PANTHER" id="PTHR46268">
    <property type="entry name" value="STRESS RESPONSE PROTEIN NHAX"/>
    <property type="match status" value="1"/>
</dbReference>
<reference evidence="3 4" key="1">
    <citation type="submission" date="2018-04" db="EMBL/GenBank/DDBJ databases">
        <title>Halococcoides cellulosivorans gen. nov., sp. nov., an extremely halophilic cellulose-utilizing haloarchaeon from hypersaline lakes.</title>
        <authorList>
            <person name="Sorokin D.Y."/>
            <person name="Toshchakov S.V."/>
            <person name="Samarov N.I."/>
            <person name="Korzhenkov A."/>
            <person name="Kublanov I.V."/>
        </authorList>
    </citation>
    <scope>NUCLEOTIDE SEQUENCE [LARGE SCALE GENOMIC DNA]</scope>
    <source>
        <strain evidence="3 4">HArcel1</strain>
    </source>
</reference>
<protein>
    <submittedName>
        <fullName evidence="3">Universal stress protein</fullName>
    </submittedName>
</protein>
<dbReference type="Gene3D" id="3.40.50.12370">
    <property type="match status" value="1"/>
</dbReference>
<sequence length="136" mass="15257">MTDLILLPTDGSDAAEQAADRALELAAEREAAIHALYIVDTNRVGNPALCSTELLITEYEDNGRELLEDLKRRGAERGVDVEARVCRGEPLDEIKKAVREREPDLTVFGFGDDKSKMMSHSMRDKMVQEFEQVVLH</sequence>
<dbReference type="KEGG" id="harc:HARCEL1_04480"/>
<dbReference type="Pfam" id="PF00582">
    <property type="entry name" value="Usp"/>
    <property type="match status" value="1"/>
</dbReference>
<dbReference type="Proteomes" id="UP000244727">
    <property type="component" value="Chromosome"/>
</dbReference>
<proteinExistence type="inferred from homology"/>
<keyword evidence="4" id="KW-1185">Reference proteome</keyword>
<dbReference type="PANTHER" id="PTHR46268:SF6">
    <property type="entry name" value="UNIVERSAL STRESS PROTEIN UP12"/>
    <property type="match status" value="1"/>
</dbReference>
<evidence type="ECO:0000313" key="3">
    <source>
        <dbReference type="EMBL" id="AWB27017.1"/>
    </source>
</evidence>
<evidence type="ECO:0000256" key="1">
    <source>
        <dbReference type="ARBA" id="ARBA00008791"/>
    </source>
</evidence>
<dbReference type="InterPro" id="IPR006016">
    <property type="entry name" value="UspA"/>
</dbReference>
<dbReference type="AlphaFoldDB" id="A0A2R4WZR6"/>
<accession>A0A2R4WZR6</accession>
<name>A0A2R4WZR6_9EURY</name>
<dbReference type="RefSeq" id="WP_108381386.1">
    <property type="nucleotide sequence ID" value="NZ_CP028858.1"/>
</dbReference>
<evidence type="ECO:0000259" key="2">
    <source>
        <dbReference type="Pfam" id="PF00582"/>
    </source>
</evidence>
<comment type="similarity">
    <text evidence="1">Belongs to the universal stress protein A family.</text>
</comment>
<evidence type="ECO:0000313" key="4">
    <source>
        <dbReference type="Proteomes" id="UP000244727"/>
    </source>
</evidence>
<feature type="domain" description="UspA" evidence="2">
    <location>
        <begin position="1"/>
        <end position="112"/>
    </location>
</feature>
<gene>
    <name evidence="3" type="ORF">HARCEL1_04480</name>
</gene>
<dbReference type="EMBL" id="CP028858">
    <property type="protein sequence ID" value="AWB27017.1"/>
    <property type="molecule type" value="Genomic_DNA"/>
</dbReference>
<dbReference type="SUPFAM" id="SSF52402">
    <property type="entry name" value="Adenine nucleotide alpha hydrolases-like"/>
    <property type="match status" value="1"/>
</dbReference>
<dbReference type="GeneID" id="36511737"/>